<proteinExistence type="predicted"/>
<evidence type="ECO:0000256" key="1">
    <source>
        <dbReference type="SAM" id="Phobius"/>
    </source>
</evidence>
<dbReference type="EMBL" id="UINC01006872">
    <property type="protein sequence ID" value="SVA30131.1"/>
    <property type="molecule type" value="Genomic_DNA"/>
</dbReference>
<keyword evidence="1" id="KW-1133">Transmembrane helix</keyword>
<sequence>MESTSDINKPVYVYFYCLCFYFIQHKFFTELYLIQEW</sequence>
<dbReference type="AlphaFoldDB" id="A0A381UQT2"/>
<keyword evidence="1" id="KW-0472">Membrane</keyword>
<keyword evidence="1" id="KW-0812">Transmembrane</keyword>
<reference evidence="2" key="1">
    <citation type="submission" date="2018-05" db="EMBL/GenBank/DDBJ databases">
        <authorList>
            <person name="Lanie J.A."/>
            <person name="Ng W.-L."/>
            <person name="Kazmierczak K.M."/>
            <person name="Andrzejewski T.M."/>
            <person name="Davidsen T.M."/>
            <person name="Wayne K.J."/>
            <person name="Tettelin H."/>
            <person name="Glass J.I."/>
            <person name="Rusch D."/>
            <person name="Podicherti R."/>
            <person name="Tsui H.-C.T."/>
            <person name="Winkler M.E."/>
        </authorList>
    </citation>
    <scope>NUCLEOTIDE SEQUENCE</scope>
</reference>
<gene>
    <name evidence="2" type="ORF">METZ01_LOCUS82985</name>
</gene>
<accession>A0A381UQT2</accession>
<evidence type="ECO:0000313" key="2">
    <source>
        <dbReference type="EMBL" id="SVA30131.1"/>
    </source>
</evidence>
<feature type="transmembrane region" description="Helical" evidence="1">
    <location>
        <begin position="12"/>
        <end position="34"/>
    </location>
</feature>
<organism evidence="2">
    <name type="scientific">marine metagenome</name>
    <dbReference type="NCBI Taxonomy" id="408172"/>
    <lineage>
        <taxon>unclassified sequences</taxon>
        <taxon>metagenomes</taxon>
        <taxon>ecological metagenomes</taxon>
    </lineage>
</organism>
<protein>
    <submittedName>
        <fullName evidence="2">Uncharacterized protein</fullName>
    </submittedName>
</protein>
<name>A0A381UQT2_9ZZZZ</name>